<dbReference type="EMBL" id="CM001022">
    <property type="protein sequence ID" value="EFQ24020.1"/>
    <property type="molecule type" value="Genomic_DNA"/>
</dbReference>
<evidence type="ECO:0000256" key="1">
    <source>
        <dbReference type="SAM" id="MobiDB-lite"/>
    </source>
</evidence>
<evidence type="ECO:0000313" key="3">
    <source>
        <dbReference type="Proteomes" id="UP000005096"/>
    </source>
</evidence>
<dbReference type="OrthoDB" id="5600at2"/>
<feature type="region of interest" description="Disordered" evidence="1">
    <location>
        <begin position="1"/>
        <end position="21"/>
    </location>
</feature>
<dbReference type="PaxDb" id="584708-Apau_1601"/>
<keyword evidence="3" id="KW-1185">Reference proteome</keyword>
<dbReference type="eggNOG" id="ENOG5032YTB">
    <property type="taxonomic scope" value="Bacteria"/>
</dbReference>
<sequence>MSRIGSLPPLMANPTDPQEVLKRKEKQLEKACKQFEGVFLASLWKEMMASARRLGGEDRKRPFGPMEDTAVEMASEALSEAEGVGLWKVLYDQLQGSLSAEVSAGGKEKRISAGG</sequence>
<evidence type="ECO:0000313" key="2">
    <source>
        <dbReference type="EMBL" id="EFQ24020.1"/>
    </source>
</evidence>
<organism evidence="2 3">
    <name type="scientific">Aminomonas paucivorans DSM 12260</name>
    <dbReference type="NCBI Taxonomy" id="584708"/>
    <lineage>
        <taxon>Bacteria</taxon>
        <taxon>Thermotogati</taxon>
        <taxon>Synergistota</taxon>
        <taxon>Synergistia</taxon>
        <taxon>Synergistales</taxon>
        <taxon>Synergistaceae</taxon>
        <taxon>Aminomonas</taxon>
    </lineage>
</organism>
<dbReference type="STRING" id="584708.Apau_1601"/>
<protein>
    <recommendedName>
        <fullName evidence="4">Flagellar protein FlgJ N-terminal domain-containing protein</fullName>
    </recommendedName>
</protein>
<dbReference type="Proteomes" id="UP000005096">
    <property type="component" value="Chromosome"/>
</dbReference>
<dbReference type="AlphaFoldDB" id="E3CUK4"/>
<gene>
    <name evidence="2" type="ORF">Apau_1601</name>
</gene>
<proteinExistence type="predicted"/>
<dbReference type="RefSeq" id="WP_006301238.1">
    <property type="nucleotide sequence ID" value="NZ_CM001022.1"/>
</dbReference>
<evidence type="ECO:0008006" key="4">
    <source>
        <dbReference type="Google" id="ProtNLM"/>
    </source>
</evidence>
<dbReference type="HOGENOM" id="CLU_2103857_0_0_0"/>
<name>E3CUK4_9BACT</name>
<accession>E3CUK4</accession>
<reference evidence="2 3" key="1">
    <citation type="journal article" date="2010" name="Stand. Genomic Sci.">
        <title>Non-contiguous finished genome sequence of Aminomonas paucivorans type strain (GLU-3).</title>
        <authorList>
            <person name="Pitluck S."/>
            <person name="Yasawong M."/>
            <person name="Held B."/>
            <person name="Lapidus A."/>
            <person name="Nolan M."/>
            <person name="Copeland A."/>
            <person name="Lucas S."/>
            <person name="Del Rio T.G."/>
            <person name="Tice H."/>
            <person name="Cheng J.F."/>
            <person name="Chertkov O."/>
            <person name="Goodwin L."/>
            <person name="Tapia R."/>
            <person name="Han C."/>
            <person name="Liolios K."/>
            <person name="Ivanova N."/>
            <person name="Mavromatis K."/>
            <person name="Ovchinnikova G."/>
            <person name="Pati A."/>
            <person name="Chen A."/>
            <person name="Palaniappan K."/>
            <person name="Land M."/>
            <person name="Hauser L."/>
            <person name="Chang Y.J."/>
            <person name="Jeffries C.D."/>
            <person name="Pukall R."/>
            <person name="Spring S."/>
            <person name="Rohde M."/>
            <person name="Sikorski J."/>
            <person name="Goker M."/>
            <person name="Woyke T."/>
            <person name="Bristow J."/>
            <person name="Eisen J.A."/>
            <person name="Markowitz V."/>
            <person name="Hugenholtz P."/>
            <person name="Kyrpides N.C."/>
            <person name="Klenk H.P."/>
        </authorList>
    </citation>
    <scope>NUCLEOTIDE SEQUENCE [LARGE SCALE GENOMIC DNA]</scope>
    <source>
        <strain evidence="2 3">DSM 12260</strain>
    </source>
</reference>